<name>A0AAW2Q336_9LAMI</name>
<dbReference type="PANTHER" id="PTHR48258:SF4">
    <property type="entry name" value="DUF4216 DOMAIN-CONTAINING PROTEIN"/>
    <property type="match status" value="1"/>
</dbReference>
<dbReference type="AlphaFoldDB" id="A0AAW2Q336"/>
<dbReference type="PANTHER" id="PTHR48258">
    <property type="entry name" value="DUF4218 DOMAIN-CONTAINING PROTEIN-RELATED"/>
    <property type="match status" value="1"/>
</dbReference>
<dbReference type="Pfam" id="PF13960">
    <property type="entry name" value="DUF4218"/>
    <property type="match status" value="1"/>
</dbReference>
<evidence type="ECO:0000313" key="2">
    <source>
        <dbReference type="EMBL" id="KAL0362166.1"/>
    </source>
</evidence>
<reference evidence="2" key="2">
    <citation type="journal article" date="2024" name="Plant">
        <title>Genomic evolution and insights into agronomic trait innovations of Sesamum species.</title>
        <authorList>
            <person name="Miao H."/>
            <person name="Wang L."/>
            <person name="Qu L."/>
            <person name="Liu H."/>
            <person name="Sun Y."/>
            <person name="Le M."/>
            <person name="Wang Q."/>
            <person name="Wei S."/>
            <person name="Zheng Y."/>
            <person name="Lin W."/>
            <person name="Duan Y."/>
            <person name="Cao H."/>
            <person name="Xiong S."/>
            <person name="Wang X."/>
            <person name="Wei L."/>
            <person name="Li C."/>
            <person name="Ma Q."/>
            <person name="Ju M."/>
            <person name="Zhao R."/>
            <person name="Li G."/>
            <person name="Mu C."/>
            <person name="Tian Q."/>
            <person name="Mei H."/>
            <person name="Zhang T."/>
            <person name="Gao T."/>
            <person name="Zhang H."/>
        </authorList>
    </citation>
    <scope>NUCLEOTIDE SEQUENCE</scope>
    <source>
        <strain evidence="2">KEN8</strain>
    </source>
</reference>
<feature type="domain" description="DUF4218" evidence="1">
    <location>
        <begin position="169"/>
        <end position="210"/>
    </location>
</feature>
<gene>
    <name evidence="2" type="ORF">Scaly_1171800</name>
</gene>
<comment type="caution">
    <text evidence="2">The sequence shown here is derived from an EMBL/GenBank/DDBJ whole genome shotgun (WGS) entry which is preliminary data.</text>
</comment>
<proteinExistence type="predicted"/>
<dbReference type="EMBL" id="JACGWM010000007">
    <property type="protein sequence ID" value="KAL0362166.1"/>
    <property type="molecule type" value="Genomic_DNA"/>
</dbReference>
<sequence>MYEKNPPSRANLTPEFEDGVTAFIEWQVLTCIYGRYKPTRDRNPNLTKTPYAVLRYLLITPRLQRLYASQATAEQMTWHANHQTEERSMCHQSDAELWRNFDRTYLDFAVEPRNVRLDMKELRLHGMKSHDCHVFMQKLITIAFREMLPEFVWSALLEVNLLFRIICLTTLDVVKVQELEDEVVTILCNLEKIFSPSFFGLMEHLTVHLPI</sequence>
<dbReference type="InterPro" id="IPR025452">
    <property type="entry name" value="DUF4218"/>
</dbReference>
<reference evidence="2" key="1">
    <citation type="submission" date="2020-06" db="EMBL/GenBank/DDBJ databases">
        <authorList>
            <person name="Li T."/>
            <person name="Hu X."/>
            <person name="Zhang T."/>
            <person name="Song X."/>
            <person name="Zhang H."/>
            <person name="Dai N."/>
            <person name="Sheng W."/>
            <person name="Hou X."/>
            <person name="Wei L."/>
        </authorList>
    </citation>
    <scope>NUCLEOTIDE SEQUENCE</scope>
    <source>
        <strain evidence="2">KEN8</strain>
        <tissue evidence="2">Leaf</tissue>
    </source>
</reference>
<accession>A0AAW2Q336</accession>
<evidence type="ECO:0000259" key="1">
    <source>
        <dbReference type="Pfam" id="PF13960"/>
    </source>
</evidence>
<organism evidence="2">
    <name type="scientific">Sesamum calycinum</name>
    <dbReference type="NCBI Taxonomy" id="2727403"/>
    <lineage>
        <taxon>Eukaryota</taxon>
        <taxon>Viridiplantae</taxon>
        <taxon>Streptophyta</taxon>
        <taxon>Embryophyta</taxon>
        <taxon>Tracheophyta</taxon>
        <taxon>Spermatophyta</taxon>
        <taxon>Magnoliopsida</taxon>
        <taxon>eudicotyledons</taxon>
        <taxon>Gunneridae</taxon>
        <taxon>Pentapetalae</taxon>
        <taxon>asterids</taxon>
        <taxon>lamiids</taxon>
        <taxon>Lamiales</taxon>
        <taxon>Pedaliaceae</taxon>
        <taxon>Sesamum</taxon>
    </lineage>
</organism>
<protein>
    <recommendedName>
        <fullName evidence="1">DUF4218 domain-containing protein</fullName>
    </recommendedName>
</protein>